<keyword evidence="8" id="KW-0547">Nucleotide-binding</keyword>
<dbReference type="CDD" id="cd00882">
    <property type="entry name" value="Ras_like_GTPase"/>
    <property type="match status" value="1"/>
</dbReference>
<dbReference type="EMBL" id="KN834846">
    <property type="protein sequence ID" value="KIK52224.1"/>
    <property type="molecule type" value="Genomic_DNA"/>
</dbReference>
<evidence type="ECO:0000256" key="10">
    <source>
        <dbReference type="ARBA" id="ARBA00022805"/>
    </source>
</evidence>
<keyword evidence="6" id="KW-0812">Transmembrane</keyword>
<dbReference type="Proteomes" id="UP000053593">
    <property type="component" value="Unassembled WGS sequence"/>
</dbReference>
<dbReference type="Gene3D" id="1.20.5.1700">
    <property type="match status" value="1"/>
</dbReference>
<comment type="subcellular location">
    <subcellularLocation>
        <location evidence="2">Membrane</location>
        <topology evidence="2">Single-pass membrane protein</topology>
    </subcellularLocation>
    <subcellularLocation>
        <location evidence="16">Plastid</location>
        <location evidence="16">Chloroplast outer membrane</location>
    </subcellularLocation>
</comment>
<keyword evidence="20" id="KW-1185">Reference proteome</keyword>
<evidence type="ECO:0000256" key="12">
    <source>
        <dbReference type="ARBA" id="ARBA00022927"/>
    </source>
</evidence>
<dbReference type="InterPro" id="IPR006703">
    <property type="entry name" value="G_AIG1"/>
</dbReference>
<keyword evidence="13" id="KW-1133">Transmembrane helix</keyword>
<dbReference type="GO" id="GO:0046872">
    <property type="term" value="F:metal ion binding"/>
    <property type="evidence" value="ECO:0007669"/>
    <property type="project" value="UniProtKB-KW"/>
</dbReference>
<evidence type="ECO:0000256" key="16">
    <source>
        <dbReference type="ARBA" id="ARBA00024013"/>
    </source>
</evidence>
<proteinExistence type="predicted"/>
<dbReference type="Gene3D" id="3.40.50.300">
    <property type="entry name" value="P-loop containing nucleotide triphosphate hydrolases"/>
    <property type="match status" value="1"/>
</dbReference>
<evidence type="ECO:0000256" key="11">
    <source>
        <dbReference type="ARBA" id="ARBA00022842"/>
    </source>
</evidence>
<keyword evidence="5" id="KW-0934">Plastid</keyword>
<sequence>MAVLATLVELPDFLKKVFNDMMGATRSGKSTFINKACGWDKMTVRDSLVSGTADIKLSSIFKLNGRDVCLIDTPGFDDTNRKDVDVLGDIARHIACTYKNNIKLAGVLYLHHISNNRITEVTKWNIKMFHNLCGYDAMKNVAVVTTRWDLFTKTEGAGQEREIRTNPSFFKDAITNGAGLIQHLTNTTHLTQEILSIQKELMNENKSLHETAAGAELNCELREQIQKYKDEIEQIKAEMKERQQKGDKQIADLREEINDIKRQKDKAEHAREEMWVDYQKLRGKQDTGK</sequence>
<evidence type="ECO:0000313" key="20">
    <source>
        <dbReference type="Proteomes" id="UP000053593"/>
    </source>
</evidence>
<keyword evidence="10" id="KW-1002">Plastid outer membrane</keyword>
<evidence type="ECO:0000256" key="7">
    <source>
        <dbReference type="ARBA" id="ARBA00022723"/>
    </source>
</evidence>
<evidence type="ECO:0000256" key="2">
    <source>
        <dbReference type="ARBA" id="ARBA00004167"/>
    </source>
</evidence>
<dbReference type="OrthoDB" id="8954335at2759"/>
<keyword evidence="17" id="KW-0175">Coiled coil</keyword>
<evidence type="ECO:0000256" key="8">
    <source>
        <dbReference type="ARBA" id="ARBA00022741"/>
    </source>
</evidence>
<evidence type="ECO:0000256" key="14">
    <source>
        <dbReference type="ARBA" id="ARBA00023134"/>
    </source>
</evidence>
<dbReference type="GO" id="GO:0015031">
    <property type="term" value="P:protein transport"/>
    <property type="evidence" value="ECO:0007669"/>
    <property type="project" value="UniProtKB-KW"/>
</dbReference>
<evidence type="ECO:0000256" key="1">
    <source>
        <dbReference type="ARBA" id="ARBA00001946"/>
    </source>
</evidence>
<name>A0A0D0BRG1_9AGAR</name>
<evidence type="ECO:0000256" key="3">
    <source>
        <dbReference type="ARBA" id="ARBA00022448"/>
    </source>
</evidence>
<evidence type="ECO:0000256" key="6">
    <source>
        <dbReference type="ARBA" id="ARBA00022692"/>
    </source>
</evidence>
<keyword evidence="15" id="KW-0472">Membrane</keyword>
<dbReference type="HOGENOM" id="CLU_018003_2_0_1"/>
<dbReference type="Pfam" id="PF04548">
    <property type="entry name" value="AIG1"/>
    <property type="match status" value="1"/>
</dbReference>
<keyword evidence="12" id="KW-0653">Protein transport</keyword>
<dbReference type="AlphaFoldDB" id="A0A0D0BRG1"/>
<protein>
    <recommendedName>
        <fullName evidence="18">AIG1-type G domain-containing protein</fullName>
    </recommendedName>
</protein>
<dbReference type="PANTHER" id="PTHR10903">
    <property type="entry name" value="GTPASE, IMAP FAMILY MEMBER-RELATED"/>
    <property type="match status" value="1"/>
</dbReference>
<keyword evidence="4" id="KW-0150">Chloroplast</keyword>
<dbReference type="GO" id="GO:0005525">
    <property type="term" value="F:GTP binding"/>
    <property type="evidence" value="ECO:0007669"/>
    <property type="project" value="UniProtKB-KW"/>
</dbReference>
<organism evidence="19 20">
    <name type="scientific">Collybiopsis luxurians FD-317 M1</name>
    <dbReference type="NCBI Taxonomy" id="944289"/>
    <lineage>
        <taxon>Eukaryota</taxon>
        <taxon>Fungi</taxon>
        <taxon>Dikarya</taxon>
        <taxon>Basidiomycota</taxon>
        <taxon>Agaricomycotina</taxon>
        <taxon>Agaricomycetes</taxon>
        <taxon>Agaricomycetidae</taxon>
        <taxon>Agaricales</taxon>
        <taxon>Marasmiineae</taxon>
        <taxon>Omphalotaceae</taxon>
        <taxon>Collybiopsis</taxon>
        <taxon>Collybiopsis luxurians</taxon>
    </lineage>
</organism>
<feature type="coiled-coil region" evidence="17">
    <location>
        <begin position="218"/>
        <end position="273"/>
    </location>
</feature>
<keyword evidence="7" id="KW-0479">Metal-binding</keyword>
<evidence type="ECO:0000256" key="4">
    <source>
        <dbReference type="ARBA" id="ARBA00022528"/>
    </source>
</evidence>
<dbReference type="InterPro" id="IPR045058">
    <property type="entry name" value="GIMA/IAN/Toc"/>
</dbReference>
<dbReference type="InterPro" id="IPR027417">
    <property type="entry name" value="P-loop_NTPase"/>
</dbReference>
<keyword evidence="14" id="KW-0342">GTP-binding</keyword>
<evidence type="ECO:0000256" key="5">
    <source>
        <dbReference type="ARBA" id="ARBA00022640"/>
    </source>
</evidence>
<evidence type="ECO:0000313" key="19">
    <source>
        <dbReference type="EMBL" id="KIK52224.1"/>
    </source>
</evidence>
<dbReference type="SUPFAM" id="SSF52540">
    <property type="entry name" value="P-loop containing nucleoside triphosphate hydrolases"/>
    <property type="match status" value="1"/>
</dbReference>
<keyword evidence="11" id="KW-0460">Magnesium</keyword>
<evidence type="ECO:0000256" key="17">
    <source>
        <dbReference type="SAM" id="Coils"/>
    </source>
</evidence>
<evidence type="ECO:0000256" key="15">
    <source>
        <dbReference type="ARBA" id="ARBA00023136"/>
    </source>
</evidence>
<keyword evidence="9" id="KW-0378">Hydrolase</keyword>
<gene>
    <name evidence="19" type="ORF">GYMLUDRAFT_50024</name>
</gene>
<comment type="cofactor">
    <cofactor evidence="1">
        <name>Mg(2+)</name>
        <dbReference type="ChEBI" id="CHEBI:18420"/>
    </cofactor>
</comment>
<dbReference type="GO" id="GO:0016787">
    <property type="term" value="F:hydrolase activity"/>
    <property type="evidence" value="ECO:0007669"/>
    <property type="project" value="UniProtKB-KW"/>
</dbReference>
<feature type="domain" description="AIG1-type G" evidence="18">
    <location>
        <begin position="21"/>
        <end position="232"/>
    </location>
</feature>
<dbReference type="PANTHER" id="PTHR10903:SF135">
    <property type="entry name" value="TRANSLOCASE OF CHLOROPLAST 120, CHLOROPLASTIC-RELATED"/>
    <property type="match status" value="1"/>
</dbReference>
<evidence type="ECO:0000256" key="9">
    <source>
        <dbReference type="ARBA" id="ARBA00022801"/>
    </source>
</evidence>
<keyword evidence="3" id="KW-0813">Transport</keyword>
<dbReference type="GO" id="GO:0016020">
    <property type="term" value="C:membrane"/>
    <property type="evidence" value="ECO:0007669"/>
    <property type="project" value="UniProtKB-SubCell"/>
</dbReference>
<accession>A0A0D0BRG1</accession>
<evidence type="ECO:0000256" key="13">
    <source>
        <dbReference type="ARBA" id="ARBA00022989"/>
    </source>
</evidence>
<reference evidence="19 20" key="1">
    <citation type="submission" date="2014-04" db="EMBL/GenBank/DDBJ databases">
        <title>Evolutionary Origins and Diversification of the Mycorrhizal Mutualists.</title>
        <authorList>
            <consortium name="DOE Joint Genome Institute"/>
            <consortium name="Mycorrhizal Genomics Consortium"/>
            <person name="Kohler A."/>
            <person name="Kuo A."/>
            <person name="Nagy L.G."/>
            <person name="Floudas D."/>
            <person name="Copeland A."/>
            <person name="Barry K.W."/>
            <person name="Cichocki N."/>
            <person name="Veneault-Fourrey C."/>
            <person name="LaButti K."/>
            <person name="Lindquist E.A."/>
            <person name="Lipzen A."/>
            <person name="Lundell T."/>
            <person name="Morin E."/>
            <person name="Murat C."/>
            <person name="Riley R."/>
            <person name="Ohm R."/>
            <person name="Sun H."/>
            <person name="Tunlid A."/>
            <person name="Henrissat B."/>
            <person name="Grigoriev I.V."/>
            <person name="Hibbett D.S."/>
            <person name="Martin F."/>
        </authorList>
    </citation>
    <scope>NUCLEOTIDE SEQUENCE [LARGE SCALE GENOMIC DNA]</scope>
    <source>
        <strain evidence="19 20">FD-317 M1</strain>
    </source>
</reference>
<evidence type="ECO:0000259" key="18">
    <source>
        <dbReference type="Pfam" id="PF04548"/>
    </source>
</evidence>